<sequence>MDNHSLRRAPTLHGGTGLEHPVPPSCAGLGQVSGPKRPAAGLEGICLTGTVLPSSALKPRISEKHTRTVERLKINTFIHLGCRGRGLLARGEQARS</sequence>
<evidence type="ECO:0000256" key="1">
    <source>
        <dbReference type="SAM" id="MobiDB-lite"/>
    </source>
</evidence>
<keyword evidence="3" id="KW-1185">Reference proteome</keyword>
<feature type="region of interest" description="Disordered" evidence="1">
    <location>
        <begin position="1"/>
        <end position="35"/>
    </location>
</feature>
<organism evidence="2 3">
    <name type="scientific">Gulo gulo</name>
    <name type="common">Wolverine</name>
    <name type="synonym">Gluton</name>
    <dbReference type="NCBI Taxonomy" id="48420"/>
    <lineage>
        <taxon>Eukaryota</taxon>
        <taxon>Metazoa</taxon>
        <taxon>Chordata</taxon>
        <taxon>Craniata</taxon>
        <taxon>Vertebrata</taxon>
        <taxon>Euteleostomi</taxon>
        <taxon>Mammalia</taxon>
        <taxon>Eutheria</taxon>
        <taxon>Laurasiatheria</taxon>
        <taxon>Carnivora</taxon>
        <taxon>Caniformia</taxon>
        <taxon>Musteloidea</taxon>
        <taxon>Mustelidae</taxon>
        <taxon>Guloninae</taxon>
        <taxon>Gulo</taxon>
    </lineage>
</organism>
<evidence type="ECO:0000313" key="2">
    <source>
        <dbReference type="EMBL" id="VCW66507.1"/>
    </source>
</evidence>
<name>A0A9X9PU79_GULGU</name>
<proteinExistence type="predicted"/>
<evidence type="ECO:0000313" key="3">
    <source>
        <dbReference type="Proteomes" id="UP000269945"/>
    </source>
</evidence>
<dbReference type="Proteomes" id="UP000269945">
    <property type="component" value="Unassembled WGS sequence"/>
</dbReference>
<comment type="caution">
    <text evidence="2">The sequence shown here is derived from an EMBL/GenBank/DDBJ whole genome shotgun (WGS) entry which is preliminary data.</text>
</comment>
<reference evidence="2 3" key="1">
    <citation type="submission" date="2018-10" db="EMBL/GenBank/DDBJ databases">
        <authorList>
            <person name="Ekblom R."/>
            <person name="Jareborg N."/>
        </authorList>
    </citation>
    <scope>NUCLEOTIDE SEQUENCE [LARGE SCALE GENOMIC DNA]</scope>
    <source>
        <tissue evidence="2">Muscle</tissue>
    </source>
</reference>
<accession>A0A9X9PU79</accession>
<gene>
    <name evidence="2" type="ORF">BN2614_LOCUS1</name>
</gene>
<dbReference type="EMBL" id="CYRY02001855">
    <property type="protein sequence ID" value="VCW66507.1"/>
    <property type="molecule type" value="Genomic_DNA"/>
</dbReference>
<dbReference type="AlphaFoldDB" id="A0A9X9PU79"/>
<protein>
    <submittedName>
        <fullName evidence="2">Uncharacterized protein</fullName>
    </submittedName>
</protein>